<dbReference type="GeneID" id="56743731"/>
<dbReference type="PANTHER" id="PTHR36834:SF2">
    <property type="entry name" value="MEMBRANE PROTEIN"/>
    <property type="match status" value="1"/>
</dbReference>
<dbReference type="PANTHER" id="PTHR36834">
    <property type="entry name" value="MEMBRANE PROTEIN-RELATED"/>
    <property type="match status" value="1"/>
</dbReference>
<dbReference type="RefSeq" id="WP_095443811.1">
    <property type="nucleotide sequence ID" value="NZ_CABGJE010000001.1"/>
</dbReference>
<evidence type="ECO:0000313" key="1">
    <source>
        <dbReference type="EMBL" id="RCA10352.1"/>
    </source>
</evidence>
<sequence>MQQQLSLLDSILDLFVISPLSILGLLVLLVSLHFSLVNASWKQKLRVSLASCCLYFFWVIALTNIFGTPSLAEFFRLHDLDEKIFNPNIEWGFLADGFSRSFILNILIFMPMGFLAPWISPVFQKLKNTCLLVFCASLAIELSQLFTLHRATDINDLLANTFGGVCGFACYWLLAKIFTTNKESSPAKPRYLPIMILILGGLVTFF</sequence>
<dbReference type="EMBL" id="LEPB01000004">
    <property type="protein sequence ID" value="RCA10352.1"/>
    <property type="molecule type" value="Genomic_DNA"/>
</dbReference>
<name>A0A367CD97_9ENTE</name>
<comment type="caution">
    <text evidence="1">The sequence shown here is derived from an EMBL/GenBank/DDBJ whole genome shotgun (WGS) entry which is preliminary data.</text>
</comment>
<accession>A0A367CD97</accession>
<evidence type="ECO:0000313" key="2">
    <source>
        <dbReference type="Proteomes" id="UP000252797"/>
    </source>
</evidence>
<dbReference type="InterPro" id="IPR006976">
    <property type="entry name" value="VanZ-like"/>
</dbReference>
<protein>
    <submittedName>
        <fullName evidence="1">Uncharacterized protein</fullName>
    </submittedName>
</protein>
<gene>
    <name evidence="1" type="ORF">EA71_01102</name>
</gene>
<dbReference type="Proteomes" id="UP000252797">
    <property type="component" value="Unassembled WGS sequence"/>
</dbReference>
<dbReference type="Pfam" id="PF04892">
    <property type="entry name" value="VanZ"/>
    <property type="match status" value="1"/>
</dbReference>
<organism evidence="1 2">
    <name type="scientific">Enterococcus durans</name>
    <dbReference type="NCBI Taxonomy" id="53345"/>
    <lineage>
        <taxon>Bacteria</taxon>
        <taxon>Bacillati</taxon>
        <taxon>Bacillota</taxon>
        <taxon>Bacilli</taxon>
        <taxon>Lactobacillales</taxon>
        <taxon>Enterococcaceae</taxon>
        <taxon>Enterococcus</taxon>
    </lineage>
</organism>
<dbReference type="InterPro" id="IPR053150">
    <property type="entry name" value="Teicoplanin_resist-assoc"/>
</dbReference>
<dbReference type="AlphaFoldDB" id="A0A367CD97"/>
<reference evidence="1 2" key="1">
    <citation type="submission" date="2015-06" db="EMBL/GenBank/DDBJ databases">
        <title>The Genome Sequence of Enterococcus durans 4EA1.</title>
        <authorList>
            <consortium name="The Broad Institute Genomics Platform"/>
            <consortium name="The Broad Institute Genome Sequencing Center for Infectious Disease"/>
            <person name="Earl A.M."/>
            <person name="Van Tyne D."/>
            <person name="Lebreton F."/>
            <person name="Saavedra J.T."/>
            <person name="Gilmore M.S."/>
            <person name="Manson Mcguire A."/>
            <person name="Clock S."/>
            <person name="Crupain M."/>
            <person name="Rangan U."/>
            <person name="Young S."/>
            <person name="Abouelleil A."/>
            <person name="Cao P."/>
            <person name="Chapman S.B."/>
            <person name="Griggs A."/>
            <person name="Priest M."/>
            <person name="Shea T."/>
            <person name="Wortman J."/>
            <person name="Nusbaum C."/>
            <person name="Birren B."/>
        </authorList>
    </citation>
    <scope>NUCLEOTIDE SEQUENCE [LARGE SCALE GENOMIC DNA]</scope>
    <source>
        <strain evidence="1 2">4EA1</strain>
    </source>
</reference>
<proteinExistence type="predicted"/>